<evidence type="ECO:0000313" key="1">
    <source>
        <dbReference type="EMBL" id="ONI34342.1"/>
    </source>
</evidence>
<dbReference type="EMBL" id="CM007651">
    <property type="protein sequence ID" value="ONI34342.1"/>
    <property type="molecule type" value="Genomic_DNA"/>
</dbReference>
<sequence length="359" mass="41917">MRKGFNSLSPPSSKCCIYRVPQRLRSVNEKLCTPQVEEHKQRYLQDFIGRTNVSLEDYIKKIKDHEARLRRCYGEPIKFSSDEFVTIILVDAAFVIELLLKDYFKFWDENDRIFDKPGMLQDVWTDMWLLENQLPFFILEDLFDPQKITLPADADNNCITEGLSIISLSFSFFEHLLPVDKMEDNLETFRSVAHIVDLYRKIFKLYQPLESKAGGELPSSIPSLTELQHAGVKFEARQGENIFDIQFSSTNGVLKIPPFPLGFTTEIMRNVLAFEQLHYPMRDVELLIEYGIAYSERYLIRGNIEGFTSLLVNSLFIGVPIDVDNFHYYILRFARRSQFRRAELNLVAQTQARQKIRRA</sequence>
<dbReference type="Pfam" id="PF03140">
    <property type="entry name" value="DUF247"/>
    <property type="match status" value="1"/>
</dbReference>
<dbReference type="HOGENOM" id="CLU_020188_0_3_1"/>
<keyword evidence="2" id="KW-1185">Reference proteome</keyword>
<dbReference type="OMA" id="NCITEGL"/>
<evidence type="ECO:0000313" key="2">
    <source>
        <dbReference type="Proteomes" id="UP000006882"/>
    </source>
</evidence>
<organism evidence="1 2">
    <name type="scientific">Prunus persica</name>
    <name type="common">Peach</name>
    <name type="synonym">Amygdalus persica</name>
    <dbReference type="NCBI Taxonomy" id="3760"/>
    <lineage>
        <taxon>Eukaryota</taxon>
        <taxon>Viridiplantae</taxon>
        <taxon>Streptophyta</taxon>
        <taxon>Embryophyta</taxon>
        <taxon>Tracheophyta</taxon>
        <taxon>Spermatophyta</taxon>
        <taxon>Magnoliopsida</taxon>
        <taxon>eudicotyledons</taxon>
        <taxon>Gunneridae</taxon>
        <taxon>Pentapetalae</taxon>
        <taxon>rosids</taxon>
        <taxon>fabids</taxon>
        <taxon>Rosales</taxon>
        <taxon>Rosaceae</taxon>
        <taxon>Amygdaloideae</taxon>
        <taxon>Amygdaleae</taxon>
        <taxon>Prunus</taxon>
    </lineage>
</organism>
<dbReference type="PANTHER" id="PTHR31170">
    <property type="entry name" value="BNAC04G53230D PROTEIN"/>
    <property type="match status" value="1"/>
</dbReference>
<gene>
    <name evidence="1" type="ORF">PRUPE_1G476300</name>
</gene>
<dbReference type="Proteomes" id="UP000006882">
    <property type="component" value="Chromosome G1"/>
</dbReference>
<accession>M5XP95</accession>
<proteinExistence type="predicted"/>
<dbReference type="InterPro" id="IPR004158">
    <property type="entry name" value="DUF247_pln"/>
</dbReference>
<dbReference type="AlphaFoldDB" id="M5XP95"/>
<reference evidence="1 2" key="1">
    <citation type="journal article" date="2013" name="Nat. Genet.">
        <title>The high-quality draft genome of peach (Prunus persica) identifies unique patterns of genetic diversity, domestication and genome evolution.</title>
        <authorList>
            <consortium name="International Peach Genome Initiative"/>
            <person name="Verde I."/>
            <person name="Abbott A.G."/>
            <person name="Scalabrin S."/>
            <person name="Jung S."/>
            <person name="Shu S."/>
            <person name="Marroni F."/>
            <person name="Zhebentyayeva T."/>
            <person name="Dettori M.T."/>
            <person name="Grimwood J."/>
            <person name="Cattonaro F."/>
            <person name="Zuccolo A."/>
            <person name="Rossini L."/>
            <person name="Jenkins J."/>
            <person name="Vendramin E."/>
            <person name="Meisel L.A."/>
            <person name="Decroocq V."/>
            <person name="Sosinski B."/>
            <person name="Prochnik S."/>
            <person name="Mitros T."/>
            <person name="Policriti A."/>
            <person name="Cipriani G."/>
            <person name="Dondini L."/>
            <person name="Ficklin S."/>
            <person name="Goodstein D.M."/>
            <person name="Xuan P."/>
            <person name="Del Fabbro C."/>
            <person name="Aramini V."/>
            <person name="Copetti D."/>
            <person name="Gonzalez S."/>
            <person name="Horner D.S."/>
            <person name="Falchi R."/>
            <person name="Lucas S."/>
            <person name="Mica E."/>
            <person name="Maldonado J."/>
            <person name="Lazzari B."/>
            <person name="Bielenberg D."/>
            <person name="Pirona R."/>
            <person name="Miculan M."/>
            <person name="Barakat A."/>
            <person name="Testolin R."/>
            <person name="Stella A."/>
            <person name="Tartarini S."/>
            <person name="Tonutti P."/>
            <person name="Arus P."/>
            <person name="Orellana A."/>
            <person name="Wells C."/>
            <person name="Main D."/>
            <person name="Vizzotto G."/>
            <person name="Silva H."/>
            <person name="Salamini F."/>
            <person name="Schmutz J."/>
            <person name="Morgante M."/>
            <person name="Rokhsar D.S."/>
        </authorList>
    </citation>
    <scope>NUCLEOTIDE SEQUENCE [LARGE SCALE GENOMIC DNA]</scope>
    <source>
        <strain evidence="2">cv. Nemared</strain>
    </source>
</reference>
<name>M5XP95_PRUPE</name>
<protein>
    <submittedName>
        <fullName evidence="1">Uncharacterized protein</fullName>
    </submittedName>
</protein>
<dbReference type="PANTHER" id="PTHR31170:SF17">
    <property type="match status" value="1"/>
</dbReference>
<dbReference type="Gramene" id="ONI34342">
    <property type="protein sequence ID" value="ONI34342"/>
    <property type="gene ID" value="PRUPE_1G476300"/>
</dbReference>
<dbReference type="STRING" id="3760.M5XP95"/>